<reference evidence="1" key="1">
    <citation type="submission" date="2022-07" db="EMBL/GenBank/DDBJ databases">
        <title>Phylogenomic reconstructions and comparative analyses of Kickxellomycotina fungi.</title>
        <authorList>
            <person name="Reynolds N.K."/>
            <person name="Stajich J.E."/>
            <person name="Barry K."/>
            <person name="Grigoriev I.V."/>
            <person name="Crous P."/>
            <person name="Smith M.E."/>
        </authorList>
    </citation>
    <scope>NUCLEOTIDE SEQUENCE</scope>
    <source>
        <strain evidence="1">CBS 102833</strain>
    </source>
</reference>
<dbReference type="Proteomes" id="UP001140096">
    <property type="component" value="Unassembled WGS sequence"/>
</dbReference>
<name>A0ACC1LIB5_9FUNG</name>
<accession>A0ACC1LIB5</accession>
<evidence type="ECO:0000313" key="1">
    <source>
        <dbReference type="EMBL" id="KAJ2810058.1"/>
    </source>
</evidence>
<proteinExistence type="predicted"/>
<keyword evidence="2" id="KW-1185">Reference proteome</keyword>
<dbReference type="EMBL" id="JANBUP010000816">
    <property type="protein sequence ID" value="KAJ2810058.1"/>
    <property type="molecule type" value="Genomic_DNA"/>
</dbReference>
<comment type="caution">
    <text evidence="1">The sequence shown here is derived from an EMBL/GenBank/DDBJ whole genome shotgun (WGS) entry which is preliminary data.</text>
</comment>
<feature type="non-terminal residue" evidence="1">
    <location>
        <position position="468"/>
    </location>
</feature>
<evidence type="ECO:0000313" key="2">
    <source>
        <dbReference type="Proteomes" id="UP001140096"/>
    </source>
</evidence>
<sequence>MPKYPPNTTGCDDDIDSVELDKLTIPAISDIELDFMSKAARAAAITIHSQLQALRPYLLLQHALDVPNFTLSISSAFHVVRTTVAVTEDVGGDTVTYQSLSMASRPRIVSFIRDKIVYLGQTRRKFVGLSANITTNPLSPEEQTALVRFSDPVSEISLDDEGVQSLSSTGSVNSVTADRLDLIVLGGPRHIGKSHIMLQVAALFASEPAVVVFYIGACSELVLNGSESDRAKYIQFVEHVVCACAAYPNVSRVADRWYKATRMGTDLGAMGVAMTVFMRELSDLCAERGITIVMFLDGYEAALDIDPLLAVVNICFLIERLGVVVVATSSISDTANSSTHSGKHSCHQCTVTAALRPEEAMDVFLATHGHLDISDAGLERIFEAAEYHPLDIVRTLSQYENKQALLGDVEDKVLTSLISDLVFSRNLRISQMHLRYLRDTLLAKAHTTDEPLVHKGLAREVISVDESP</sequence>
<gene>
    <name evidence="1" type="ORF">H4S07_002890</name>
</gene>
<organism evidence="1 2">
    <name type="scientific">Coemansia furcata</name>
    <dbReference type="NCBI Taxonomy" id="417177"/>
    <lineage>
        <taxon>Eukaryota</taxon>
        <taxon>Fungi</taxon>
        <taxon>Fungi incertae sedis</taxon>
        <taxon>Zoopagomycota</taxon>
        <taxon>Kickxellomycotina</taxon>
        <taxon>Kickxellomycetes</taxon>
        <taxon>Kickxellales</taxon>
        <taxon>Kickxellaceae</taxon>
        <taxon>Coemansia</taxon>
    </lineage>
</organism>
<protein>
    <submittedName>
        <fullName evidence="1">Uncharacterized protein</fullName>
    </submittedName>
</protein>